<sequence length="182" mass="20866">MSSLTKQLIQAYEIPIGSDSSEQFTDAIYLKFISPLTAYFGESTNFLEIITTFQNISGNQLILTELSLQRGNTLDRNQWISSPQNQLNAAGRLEKPRKQLIQETEVDGHILRYLSTLAMHPVHQQVRKGLFLEVCVHSFEYLEQFLQVISPRNLMDHKDIPVLSTQQMPHKINLDTTSYRTA</sequence>
<dbReference type="EMBL" id="KI546083">
    <property type="protein sequence ID" value="EST46255.1"/>
    <property type="molecule type" value="Genomic_DNA"/>
</dbReference>
<dbReference type="AlphaFoldDB" id="V6LNS9"/>
<dbReference type="VEuPathDB" id="GiardiaDB:SS50377_23517"/>
<protein>
    <submittedName>
        <fullName evidence="1">Uncharacterized protein</fullName>
    </submittedName>
</protein>
<reference evidence="1" key="1">
    <citation type="journal article" date="2014" name="PLoS Genet.">
        <title>The Genome of Spironucleus salmonicida Highlights a Fish Pathogen Adapted to Fluctuating Environments.</title>
        <authorList>
            <person name="Xu F."/>
            <person name="Jerlstrom-Hultqvist J."/>
            <person name="Einarsson E."/>
            <person name="Astvaldsson A."/>
            <person name="Svard S.G."/>
            <person name="Andersson J.O."/>
        </authorList>
    </citation>
    <scope>NUCLEOTIDE SEQUENCE</scope>
</reference>
<accession>V6LNS9</accession>
<proteinExistence type="predicted"/>
<name>V6LNS9_9EUKA</name>
<organism evidence="1">
    <name type="scientific">Spironucleus salmonicida</name>
    <dbReference type="NCBI Taxonomy" id="348837"/>
    <lineage>
        <taxon>Eukaryota</taxon>
        <taxon>Metamonada</taxon>
        <taxon>Diplomonadida</taxon>
        <taxon>Hexamitidae</taxon>
        <taxon>Hexamitinae</taxon>
        <taxon>Spironucleus</taxon>
    </lineage>
</organism>
<gene>
    <name evidence="1" type="ORF">SS50377_13851</name>
</gene>
<evidence type="ECO:0000313" key="1">
    <source>
        <dbReference type="EMBL" id="EST46255.1"/>
    </source>
</evidence>